<dbReference type="SUPFAM" id="SSF52833">
    <property type="entry name" value="Thioredoxin-like"/>
    <property type="match status" value="1"/>
</dbReference>
<dbReference type="Gene3D" id="1.20.1050.10">
    <property type="match status" value="1"/>
</dbReference>
<dbReference type="SFLD" id="SFLDG00358">
    <property type="entry name" value="Main_(cytGST)"/>
    <property type="match status" value="1"/>
</dbReference>
<dbReference type="InterPro" id="IPR004045">
    <property type="entry name" value="Glutathione_S-Trfase_N"/>
</dbReference>
<dbReference type="InterPro" id="IPR036282">
    <property type="entry name" value="Glutathione-S-Trfase_C_sf"/>
</dbReference>
<dbReference type="SFLD" id="SFLDS00019">
    <property type="entry name" value="Glutathione_Transferase_(cytos"/>
    <property type="match status" value="1"/>
</dbReference>
<evidence type="ECO:0000313" key="3">
    <source>
        <dbReference type="Proteomes" id="UP000184226"/>
    </source>
</evidence>
<dbReference type="OrthoDB" id="8857552at2"/>
<sequence length="210" mass="23576">MNQSLILYTNRQHSSPYVLSVYATLYEKGLPFELKTVDLATGENLAQPYSRLSLTSRVPTLTIGDFSLSESSAIIEYLEEAFPPPDFASVFPNDLRLRARARQIQAWVRSDMGILREERSTVVIYGARNPKPLSEPARQAADKLLRAADALIDEQGSNLFGAWSIADVDFSVMLNRLCANGDPVPPKIRKYVERQAGRPCVEKWWSLARS</sequence>
<dbReference type="EMBL" id="FQXE01000004">
    <property type="protein sequence ID" value="SHH73170.1"/>
    <property type="molecule type" value="Genomic_DNA"/>
</dbReference>
<dbReference type="SUPFAM" id="SSF47616">
    <property type="entry name" value="GST C-terminal domain-like"/>
    <property type="match status" value="1"/>
</dbReference>
<dbReference type="GO" id="GO:0006749">
    <property type="term" value="P:glutathione metabolic process"/>
    <property type="evidence" value="ECO:0007669"/>
    <property type="project" value="TreeGrafter"/>
</dbReference>
<evidence type="ECO:0000313" key="2">
    <source>
        <dbReference type="EMBL" id="SHH73170.1"/>
    </source>
</evidence>
<dbReference type="STRING" id="658167.SAMN04488135_104338"/>
<feature type="domain" description="GST N-terminal" evidence="1">
    <location>
        <begin position="3"/>
        <end position="86"/>
    </location>
</feature>
<dbReference type="Pfam" id="PF13417">
    <property type="entry name" value="GST_N_3"/>
    <property type="match status" value="1"/>
</dbReference>
<keyword evidence="2" id="KW-0808">Transferase</keyword>
<dbReference type="GO" id="GO:0016034">
    <property type="term" value="F:maleylacetoacetate isomerase activity"/>
    <property type="evidence" value="ECO:0007669"/>
    <property type="project" value="TreeGrafter"/>
</dbReference>
<dbReference type="InterPro" id="IPR034338">
    <property type="entry name" value="GST_4_C"/>
</dbReference>
<dbReference type="PROSITE" id="PS50404">
    <property type="entry name" value="GST_NTER"/>
    <property type="match status" value="1"/>
</dbReference>
<dbReference type="CDD" id="cd00570">
    <property type="entry name" value="GST_N_family"/>
    <property type="match status" value="1"/>
</dbReference>
<dbReference type="RefSeq" id="WP_073102998.1">
    <property type="nucleotide sequence ID" value="NZ_FQXE01000004.1"/>
</dbReference>
<organism evidence="2 3">
    <name type="scientific">Pollutimonas bauzanensis</name>
    <dbReference type="NCBI Taxonomy" id="658167"/>
    <lineage>
        <taxon>Bacteria</taxon>
        <taxon>Pseudomonadati</taxon>
        <taxon>Pseudomonadota</taxon>
        <taxon>Betaproteobacteria</taxon>
        <taxon>Burkholderiales</taxon>
        <taxon>Alcaligenaceae</taxon>
        <taxon>Pollutimonas</taxon>
    </lineage>
</organism>
<gene>
    <name evidence="2" type="ORF">SAMN04488135_104338</name>
</gene>
<proteinExistence type="predicted"/>
<dbReference type="GO" id="GO:0006559">
    <property type="term" value="P:L-phenylalanine catabolic process"/>
    <property type="evidence" value="ECO:0007669"/>
    <property type="project" value="TreeGrafter"/>
</dbReference>
<accession>A0A1M5VD51</accession>
<dbReference type="GO" id="GO:0004364">
    <property type="term" value="F:glutathione transferase activity"/>
    <property type="evidence" value="ECO:0007669"/>
    <property type="project" value="TreeGrafter"/>
</dbReference>
<dbReference type="PANTHER" id="PTHR42673">
    <property type="entry name" value="MALEYLACETOACETATE ISOMERASE"/>
    <property type="match status" value="1"/>
</dbReference>
<dbReference type="Pfam" id="PF14834">
    <property type="entry name" value="GST_C_4"/>
    <property type="match status" value="1"/>
</dbReference>
<name>A0A1M5VD51_9BURK</name>
<dbReference type="Gene3D" id="3.40.30.10">
    <property type="entry name" value="Glutaredoxin"/>
    <property type="match status" value="1"/>
</dbReference>
<protein>
    <submittedName>
        <fullName evidence="2">Glutathione S-transferase</fullName>
    </submittedName>
</protein>
<dbReference type="PANTHER" id="PTHR42673:SF21">
    <property type="entry name" value="GLUTATHIONE S-TRANSFERASE YFCF"/>
    <property type="match status" value="1"/>
</dbReference>
<keyword evidence="3" id="KW-1185">Reference proteome</keyword>
<dbReference type="InterPro" id="IPR040079">
    <property type="entry name" value="Glutathione_S-Trfase"/>
</dbReference>
<evidence type="ECO:0000259" key="1">
    <source>
        <dbReference type="PROSITE" id="PS50404"/>
    </source>
</evidence>
<dbReference type="NCBIfam" id="NF011693">
    <property type="entry name" value="PRK15113.1"/>
    <property type="match status" value="1"/>
</dbReference>
<dbReference type="InterPro" id="IPR036249">
    <property type="entry name" value="Thioredoxin-like_sf"/>
</dbReference>
<dbReference type="CDD" id="cd03195">
    <property type="entry name" value="GST_C_4"/>
    <property type="match status" value="1"/>
</dbReference>
<dbReference type="Proteomes" id="UP000184226">
    <property type="component" value="Unassembled WGS sequence"/>
</dbReference>
<dbReference type="AlphaFoldDB" id="A0A1M5VD51"/>
<reference evidence="2 3" key="1">
    <citation type="submission" date="2016-11" db="EMBL/GenBank/DDBJ databases">
        <authorList>
            <person name="Jaros S."/>
            <person name="Januszkiewicz K."/>
            <person name="Wedrychowicz H."/>
        </authorList>
    </citation>
    <scope>NUCLEOTIDE SEQUENCE [LARGE SCALE GENOMIC DNA]</scope>
    <source>
        <strain evidence="2 3">CGMCC 1.10190</strain>
    </source>
</reference>